<dbReference type="GO" id="GO:0005737">
    <property type="term" value="C:cytoplasm"/>
    <property type="evidence" value="ECO:0007669"/>
    <property type="project" value="UniProtKB-SubCell"/>
</dbReference>
<evidence type="ECO:0000256" key="13">
    <source>
        <dbReference type="HAMAP-Rule" id="MF_01161"/>
    </source>
</evidence>
<dbReference type="GO" id="GO:0002100">
    <property type="term" value="P:tRNA wobble adenosine to inosine editing"/>
    <property type="evidence" value="ECO:0007669"/>
    <property type="project" value="UniProtKB-UniRule"/>
</dbReference>
<evidence type="ECO:0000256" key="9">
    <source>
        <dbReference type="ARBA" id="ARBA00022840"/>
    </source>
</evidence>
<evidence type="ECO:0000259" key="14">
    <source>
        <dbReference type="PROSITE" id="PS51747"/>
    </source>
</evidence>
<dbReference type="RefSeq" id="WP_146882463.1">
    <property type="nucleotide sequence ID" value="NZ_BJXB01000002.1"/>
</dbReference>
<dbReference type="PROSITE" id="PS51747">
    <property type="entry name" value="CYT_DCMP_DEAMINASES_2"/>
    <property type="match status" value="1"/>
</dbReference>
<dbReference type="GO" id="GO:0008270">
    <property type="term" value="F:zinc ion binding"/>
    <property type="evidence" value="ECO:0007669"/>
    <property type="project" value="UniProtKB-UniRule"/>
</dbReference>
<dbReference type="SUPFAM" id="SSF53927">
    <property type="entry name" value="Cytidine deaminase-like"/>
    <property type="match status" value="1"/>
</dbReference>
<dbReference type="InterPro" id="IPR012795">
    <property type="entry name" value="tRNA_Ile_lys_synt_N"/>
</dbReference>
<comment type="caution">
    <text evidence="15">The sequence shown here is derived from an EMBL/GenBank/DDBJ whole genome shotgun (WGS) entry which is preliminary data.</text>
</comment>
<evidence type="ECO:0000313" key="15">
    <source>
        <dbReference type="EMBL" id="GEM45136.1"/>
    </source>
</evidence>
<keyword evidence="12" id="KW-0378">Hydrolase</keyword>
<dbReference type="Gene3D" id="3.40.50.620">
    <property type="entry name" value="HUPs"/>
    <property type="match status" value="1"/>
</dbReference>
<comment type="catalytic activity">
    <reaction evidence="10 12">
        <text>adenosine(34) in tRNA + H2O + H(+) = inosine(34) in tRNA + NH4(+)</text>
        <dbReference type="Rhea" id="RHEA:43168"/>
        <dbReference type="Rhea" id="RHEA-COMP:10373"/>
        <dbReference type="Rhea" id="RHEA-COMP:10374"/>
        <dbReference type="ChEBI" id="CHEBI:15377"/>
        <dbReference type="ChEBI" id="CHEBI:15378"/>
        <dbReference type="ChEBI" id="CHEBI:28938"/>
        <dbReference type="ChEBI" id="CHEBI:74411"/>
        <dbReference type="ChEBI" id="CHEBI:82852"/>
        <dbReference type="EC" id="3.5.4.33"/>
    </reaction>
</comment>
<dbReference type="EC" id="6.3.4.19" evidence="13"/>
<dbReference type="InterPro" id="IPR028883">
    <property type="entry name" value="tRNA_aden_deaminase"/>
</dbReference>
<name>A0A511MYB5_DEIC1</name>
<feature type="binding site" evidence="12">
    <location>
        <position position="422"/>
    </location>
    <ligand>
        <name>Zn(2+)</name>
        <dbReference type="ChEBI" id="CHEBI:29105"/>
        <note>catalytic</note>
    </ligand>
</feature>
<comment type="similarity">
    <text evidence="2">Belongs to the cytidine and deoxycytidylate deaminase family. ADAT2 subfamily.</text>
</comment>
<reference evidence="15 16" key="1">
    <citation type="submission" date="2019-07" db="EMBL/GenBank/DDBJ databases">
        <title>Whole genome shotgun sequence of Deinococcus cellulosilyticus NBRC 106333.</title>
        <authorList>
            <person name="Hosoyama A."/>
            <person name="Uohara A."/>
            <person name="Ohji S."/>
            <person name="Ichikawa N."/>
        </authorList>
    </citation>
    <scope>NUCLEOTIDE SEQUENCE [LARGE SCALE GENOMIC DNA]</scope>
    <source>
        <strain evidence="15 16">NBRC 106333</strain>
    </source>
</reference>
<dbReference type="Pfam" id="PF14437">
    <property type="entry name" value="MafB19-deam"/>
    <property type="match status" value="1"/>
</dbReference>
<dbReference type="PANTHER" id="PTHR43033:SF1">
    <property type="entry name" value="TRNA(ILE)-LYSIDINE SYNTHASE-RELATED"/>
    <property type="match status" value="1"/>
</dbReference>
<comment type="function">
    <text evidence="13">Ligates lysine onto the cytidine present at position 34 of the AUA codon-specific tRNA(Ile) that contains the anticodon CAU, in an ATP-dependent manner. Cytidine is converted to lysidine, thus changing the amino acid specificity of the tRNA from methionine to isoleucine.</text>
</comment>
<dbReference type="SUPFAM" id="SSF56037">
    <property type="entry name" value="PheT/TilS domain"/>
    <property type="match status" value="1"/>
</dbReference>
<comment type="subunit">
    <text evidence="12">Homodimer.</text>
</comment>
<evidence type="ECO:0000256" key="11">
    <source>
        <dbReference type="ARBA" id="ARBA00048539"/>
    </source>
</evidence>
<dbReference type="InterPro" id="IPR012094">
    <property type="entry name" value="tRNA_Ile_lys_synt"/>
</dbReference>
<comment type="domain">
    <text evidence="13">The N-terminal region contains the highly conserved SGGXDS motif, predicted to be a P-loop motif involved in ATP binding.</text>
</comment>
<feature type="domain" description="CMP/dCMP-type deaminase" evidence="14">
    <location>
        <begin position="371"/>
        <end position="492"/>
    </location>
</feature>
<accession>A0A511MYB5</accession>
<dbReference type="PANTHER" id="PTHR43033">
    <property type="entry name" value="TRNA(ILE)-LYSIDINE SYNTHASE-RELATED"/>
    <property type="match status" value="1"/>
</dbReference>
<dbReference type="GO" id="GO:0032267">
    <property type="term" value="F:tRNA(Ile)-lysidine synthase activity"/>
    <property type="evidence" value="ECO:0007669"/>
    <property type="project" value="UniProtKB-EC"/>
</dbReference>
<comment type="similarity">
    <text evidence="13">Belongs to the tRNA(Ile)-lysidine synthase family.</text>
</comment>
<dbReference type="Pfam" id="PF11734">
    <property type="entry name" value="TilS_C"/>
    <property type="match status" value="1"/>
</dbReference>
<evidence type="ECO:0000256" key="1">
    <source>
        <dbReference type="ARBA" id="ARBA00004496"/>
    </source>
</evidence>
<evidence type="ECO:0000256" key="7">
    <source>
        <dbReference type="ARBA" id="ARBA00022741"/>
    </source>
</evidence>
<dbReference type="OrthoDB" id="9807403at2"/>
<keyword evidence="8 12" id="KW-0862">Zinc</keyword>
<dbReference type="CDD" id="cd01992">
    <property type="entry name" value="TilS_N"/>
    <property type="match status" value="1"/>
</dbReference>
<keyword evidence="9 13" id="KW-0067">ATP-binding</keyword>
<dbReference type="HAMAP" id="MF_01161">
    <property type="entry name" value="tRNA_Ile_lys_synt"/>
    <property type="match status" value="1"/>
</dbReference>
<evidence type="ECO:0000256" key="3">
    <source>
        <dbReference type="ARBA" id="ARBA00022490"/>
    </source>
</evidence>
<comment type="cofactor">
    <cofactor evidence="12">
        <name>Zn(2+)</name>
        <dbReference type="ChEBI" id="CHEBI:29105"/>
    </cofactor>
    <text evidence="12">Binds 1 zinc ion per subunit.</text>
</comment>
<evidence type="ECO:0000256" key="4">
    <source>
        <dbReference type="ARBA" id="ARBA00022598"/>
    </source>
</evidence>
<dbReference type="GO" id="GO:0005524">
    <property type="term" value="F:ATP binding"/>
    <property type="evidence" value="ECO:0007669"/>
    <property type="project" value="UniProtKB-UniRule"/>
</dbReference>
<dbReference type="GO" id="GO:0052717">
    <property type="term" value="F:tRNA-specific adenosine-34 deaminase activity"/>
    <property type="evidence" value="ECO:0007669"/>
    <property type="project" value="UniProtKB-UniRule"/>
</dbReference>
<dbReference type="CDD" id="cd01285">
    <property type="entry name" value="nucleoside_deaminase"/>
    <property type="match status" value="1"/>
</dbReference>
<dbReference type="InterPro" id="IPR016193">
    <property type="entry name" value="Cytidine_deaminase-like"/>
</dbReference>
<dbReference type="EC" id="3.5.4.33" evidence="12"/>
<keyword evidence="16" id="KW-1185">Reference proteome</keyword>
<proteinExistence type="inferred from homology"/>
<dbReference type="EMBL" id="BJXB01000002">
    <property type="protein sequence ID" value="GEM45136.1"/>
    <property type="molecule type" value="Genomic_DNA"/>
</dbReference>
<dbReference type="InterPro" id="IPR002125">
    <property type="entry name" value="CMP_dCMP_dom"/>
</dbReference>
<dbReference type="InterPro" id="IPR012796">
    <property type="entry name" value="Lysidine-tRNA-synth_C"/>
</dbReference>
<evidence type="ECO:0000256" key="2">
    <source>
        <dbReference type="ARBA" id="ARBA00010669"/>
    </source>
</evidence>
<comment type="function">
    <text evidence="12">Catalyzes the deamination of adenosine to inosine at the wobble position 34 of tRNA(Arg2).</text>
</comment>
<keyword evidence="5 13" id="KW-0819">tRNA processing</keyword>
<evidence type="ECO:0000256" key="6">
    <source>
        <dbReference type="ARBA" id="ARBA00022723"/>
    </source>
</evidence>
<evidence type="ECO:0000256" key="12">
    <source>
        <dbReference type="HAMAP-Rule" id="MF_00972"/>
    </source>
</evidence>
<gene>
    <name evidence="13 15" type="primary">tilS</name>
    <name evidence="12" type="synonym">tadA</name>
    <name evidence="15" type="ORF">DC3_07710</name>
</gene>
<dbReference type="InterPro" id="IPR014729">
    <property type="entry name" value="Rossmann-like_a/b/a_fold"/>
</dbReference>
<dbReference type="InterPro" id="IPR016192">
    <property type="entry name" value="APOBEC/CMP_deaminase_Zn-bd"/>
</dbReference>
<evidence type="ECO:0000313" key="16">
    <source>
        <dbReference type="Proteomes" id="UP000321306"/>
    </source>
</evidence>
<protein>
    <recommendedName>
        <fullName evidence="12 13">Multifunctional fusion protein</fullName>
    </recommendedName>
    <domain>
        <recommendedName>
            <fullName evidence="13">tRNA(Ile)-lysidine synthase</fullName>
            <ecNumber evidence="13">6.3.4.19</ecNumber>
        </recommendedName>
        <alternativeName>
            <fullName evidence="13">tRNA(Ile)-2-lysyl-cytidine synthase</fullName>
        </alternativeName>
        <alternativeName>
            <fullName evidence="13">tRNA(Ile)-lysidine synthetase</fullName>
        </alternativeName>
    </domain>
    <domain>
        <recommendedName>
            <fullName evidence="12">tRNA-specific adenosine deaminase</fullName>
            <ecNumber evidence="12">3.5.4.33</ecNumber>
        </recommendedName>
    </domain>
</protein>
<dbReference type="InterPro" id="IPR058535">
    <property type="entry name" value="MafB19-deam"/>
</dbReference>
<comment type="catalytic activity">
    <reaction evidence="11 13">
        <text>cytidine(34) in tRNA(Ile2) + L-lysine + ATP = lysidine(34) in tRNA(Ile2) + AMP + diphosphate + H(+)</text>
        <dbReference type="Rhea" id="RHEA:43744"/>
        <dbReference type="Rhea" id="RHEA-COMP:10625"/>
        <dbReference type="Rhea" id="RHEA-COMP:10670"/>
        <dbReference type="ChEBI" id="CHEBI:15378"/>
        <dbReference type="ChEBI" id="CHEBI:30616"/>
        <dbReference type="ChEBI" id="CHEBI:32551"/>
        <dbReference type="ChEBI" id="CHEBI:33019"/>
        <dbReference type="ChEBI" id="CHEBI:82748"/>
        <dbReference type="ChEBI" id="CHEBI:83665"/>
        <dbReference type="ChEBI" id="CHEBI:456215"/>
        <dbReference type="EC" id="6.3.4.19"/>
    </reaction>
</comment>
<dbReference type="Gene3D" id="3.40.140.10">
    <property type="entry name" value="Cytidine Deaminase, domain 2"/>
    <property type="match status" value="1"/>
</dbReference>
<dbReference type="SMART" id="SM00977">
    <property type="entry name" value="TilS_C"/>
    <property type="match status" value="1"/>
</dbReference>
<keyword evidence="3 13" id="KW-0963">Cytoplasm</keyword>
<dbReference type="NCBIfam" id="TIGR02432">
    <property type="entry name" value="lysidine_TilS_N"/>
    <property type="match status" value="1"/>
</dbReference>
<keyword evidence="4 13" id="KW-0436">Ligase</keyword>
<organism evidence="15 16">
    <name type="scientific">Deinococcus cellulosilyticus (strain DSM 18568 / NBRC 106333 / KACC 11606 / 5516J-15)</name>
    <dbReference type="NCBI Taxonomy" id="1223518"/>
    <lineage>
        <taxon>Bacteria</taxon>
        <taxon>Thermotogati</taxon>
        <taxon>Deinococcota</taxon>
        <taxon>Deinococci</taxon>
        <taxon>Deinococcales</taxon>
        <taxon>Deinococcaceae</taxon>
        <taxon>Deinococcus</taxon>
    </lineage>
</organism>
<sequence>MNDLLIPLQPHVGQHVLLALSGGSDSVGLLRAALEAGLHVTAAHFNHQLRENAGADEQFARDLCARLNVPLAVARADVRTISRKKGQGIEETARQLRYSFLTRTAKEHRTDCIFTAHTLNDQAETVLWQLVRGTSKATGIPPQQGRIHRPWLGASKDRIQAYLQALGQDWREDESNQDLTYTRNYLRHEVMPRLRELNPRVEEALARFARYSREDDALLLDLAGKMTPYSRWDSEPDPIQRRQIALWLQKVGIEFDHQHIEQLQEALKSPVVQHFTLPGNHQVTVQQGKIATPQVYPRPDFSYPQHWQLRYRQDGDRIRLSGGTRKVSDVLTDRKIPRSDRDRVWLLAEGQQVHWIGLTPAVWSKGFEAPKGDVHWMKLALQEAEKARDQDEVPIGAVIVQQGEVLAVAHNQCEALHDMTRHAELEAIRRASEKLGGHLTGCTLYVTLEPCPMCLGAILESRITKVVFGAKNPKMGALGGVMDLLRSHWGHRPEVVTGVLEKECAALLKASFARLRQHAKGETHGT</sequence>
<feature type="binding site" evidence="13">
    <location>
        <begin position="21"/>
        <end position="26"/>
    </location>
    <ligand>
        <name>ATP</name>
        <dbReference type="ChEBI" id="CHEBI:30616"/>
    </ligand>
</feature>
<dbReference type="SUPFAM" id="SSF52402">
    <property type="entry name" value="Adenine nucleotide alpha hydrolases-like"/>
    <property type="match status" value="1"/>
</dbReference>
<dbReference type="HAMAP" id="MF_00972">
    <property type="entry name" value="tRNA_aden_deaminase"/>
    <property type="match status" value="1"/>
</dbReference>
<comment type="subcellular location">
    <subcellularLocation>
        <location evidence="1 13">Cytoplasm</location>
    </subcellularLocation>
</comment>
<dbReference type="AlphaFoldDB" id="A0A511MYB5"/>
<dbReference type="Pfam" id="PF01171">
    <property type="entry name" value="ATP_bind_3"/>
    <property type="match status" value="1"/>
</dbReference>
<feature type="binding site" evidence="12">
    <location>
        <position position="454"/>
    </location>
    <ligand>
        <name>Zn(2+)</name>
        <dbReference type="ChEBI" id="CHEBI:29105"/>
        <note>catalytic</note>
    </ligand>
</feature>
<dbReference type="NCBIfam" id="TIGR02433">
    <property type="entry name" value="lysidine_TilS_C"/>
    <property type="match status" value="1"/>
</dbReference>
<feature type="active site" description="Proton donor" evidence="12">
    <location>
        <position position="424"/>
    </location>
</feature>
<evidence type="ECO:0000256" key="8">
    <source>
        <dbReference type="ARBA" id="ARBA00022833"/>
    </source>
</evidence>
<keyword evidence="6 12" id="KW-0479">Metal-binding</keyword>
<feature type="binding site" evidence="12">
    <location>
        <position position="451"/>
    </location>
    <ligand>
        <name>Zn(2+)</name>
        <dbReference type="ChEBI" id="CHEBI:29105"/>
        <note>catalytic</note>
    </ligand>
</feature>
<evidence type="ECO:0000256" key="5">
    <source>
        <dbReference type="ARBA" id="ARBA00022694"/>
    </source>
</evidence>
<keyword evidence="7 13" id="KW-0547">Nucleotide-binding</keyword>
<evidence type="ECO:0000256" key="10">
    <source>
        <dbReference type="ARBA" id="ARBA00048045"/>
    </source>
</evidence>
<dbReference type="Proteomes" id="UP000321306">
    <property type="component" value="Unassembled WGS sequence"/>
</dbReference>
<dbReference type="InterPro" id="IPR011063">
    <property type="entry name" value="TilS/TtcA_N"/>
</dbReference>
<dbReference type="PROSITE" id="PS00903">
    <property type="entry name" value="CYT_DCMP_DEAMINASES_1"/>
    <property type="match status" value="1"/>
</dbReference>